<reference evidence="1 2" key="1">
    <citation type="submission" date="2017-11" db="EMBL/GenBank/DDBJ databases">
        <title>De-novo sequencing of pomegranate (Punica granatum L.) genome.</title>
        <authorList>
            <person name="Akparov Z."/>
            <person name="Amiraslanov A."/>
            <person name="Hajiyeva S."/>
            <person name="Abbasov M."/>
            <person name="Kaur K."/>
            <person name="Hamwieh A."/>
            <person name="Solovyev V."/>
            <person name="Salamov A."/>
            <person name="Braich B."/>
            <person name="Kosarev P."/>
            <person name="Mahmoud A."/>
            <person name="Hajiyev E."/>
            <person name="Babayeva S."/>
            <person name="Izzatullayeva V."/>
            <person name="Mammadov A."/>
            <person name="Mammadov A."/>
            <person name="Sharifova S."/>
            <person name="Ojaghi J."/>
            <person name="Eynullazada K."/>
            <person name="Bayramov B."/>
            <person name="Abdulazimova A."/>
            <person name="Shahmuradov I."/>
        </authorList>
    </citation>
    <scope>NUCLEOTIDE SEQUENCE [LARGE SCALE GENOMIC DNA]</scope>
    <source>
        <strain evidence="2">cv. AG2017</strain>
        <tissue evidence="1">Leaf</tissue>
    </source>
</reference>
<keyword evidence="2" id="KW-1185">Reference proteome</keyword>
<dbReference type="AlphaFoldDB" id="A0A2I0L1W7"/>
<comment type="caution">
    <text evidence="1">The sequence shown here is derived from an EMBL/GenBank/DDBJ whole genome shotgun (WGS) entry which is preliminary data.</text>
</comment>
<accession>A0A2I0L1W7</accession>
<proteinExistence type="predicted"/>
<organism evidence="1 2">
    <name type="scientific">Punica granatum</name>
    <name type="common">Pomegranate</name>
    <dbReference type="NCBI Taxonomy" id="22663"/>
    <lineage>
        <taxon>Eukaryota</taxon>
        <taxon>Viridiplantae</taxon>
        <taxon>Streptophyta</taxon>
        <taxon>Embryophyta</taxon>
        <taxon>Tracheophyta</taxon>
        <taxon>Spermatophyta</taxon>
        <taxon>Magnoliopsida</taxon>
        <taxon>eudicotyledons</taxon>
        <taxon>Gunneridae</taxon>
        <taxon>Pentapetalae</taxon>
        <taxon>rosids</taxon>
        <taxon>malvids</taxon>
        <taxon>Myrtales</taxon>
        <taxon>Lythraceae</taxon>
        <taxon>Punica</taxon>
    </lineage>
</organism>
<name>A0A2I0L1W7_PUNGR</name>
<dbReference type="EMBL" id="PGOL01000222">
    <property type="protein sequence ID" value="PKI74146.1"/>
    <property type="molecule type" value="Genomic_DNA"/>
</dbReference>
<protein>
    <submittedName>
        <fullName evidence="1">Uncharacterized protein</fullName>
    </submittedName>
</protein>
<gene>
    <name evidence="1" type="ORF">CRG98_005384</name>
</gene>
<dbReference type="Proteomes" id="UP000233551">
    <property type="component" value="Unassembled WGS sequence"/>
</dbReference>
<evidence type="ECO:0000313" key="1">
    <source>
        <dbReference type="EMBL" id="PKI74146.1"/>
    </source>
</evidence>
<sequence length="94" mass="10099">MCLDARLGVQTRAQALAGSPAKAHACQYTHPCVPTSLTLQCARQCAHPCTSASQRLHARALAYPTLVLVHLSTHSHAQLSHPNLQPFSDSFLVS</sequence>
<evidence type="ECO:0000313" key="2">
    <source>
        <dbReference type="Proteomes" id="UP000233551"/>
    </source>
</evidence>